<dbReference type="Gene3D" id="2.50.20.20">
    <property type="match status" value="1"/>
</dbReference>
<reference evidence="1 2" key="1">
    <citation type="journal article" date="2012" name="J. Bacteriol.">
        <title>Genome Sequence of Fibrella aestuarina BUZ 2T, a Filamentous Marine Bacterium.</title>
        <authorList>
            <person name="Filippini M."/>
            <person name="Qi W."/>
            <person name="Blom J."/>
            <person name="Goesmann A."/>
            <person name="Smits T.H."/>
            <person name="Bagheri H.C."/>
        </authorList>
    </citation>
    <scope>NUCLEOTIDE SEQUENCE [LARGE SCALE GENOMIC DNA]</scope>
    <source>
        <strain evidence="2">BUZ 2T</strain>
    </source>
</reference>
<dbReference type="STRING" id="1166018.FAES_1778"/>
<dbReference type="AlphaFoldDB" id="I0K6N5"/>
<evidence type="ECO:0008006" key="3">
    <source>
        <dbReference type="Google" id="ProtNLM"/>
    </source>
</evidence>
<dbReference type="KEGG" id="fae:FAES_1778"/>
<evidence type="ECO:0000313" key="1">
    <source>
        <dbReference type="EMBL" id="CCG99788.1"/>
    </source>
</evidence>
<accession>I0K6N5</accession>
<dbReference type="Proteomes" id="UP000011058">
    <property type="component" value="Chromosome"/>
</dbReference>
<organism evidence="1 2">
    <name type="scientific">Fibrella aestuarina BUZ 2</name>
    <dbReference type="NCBI Taxonomy" id="1166018"/>
    <lineage>
        <taxon>Bacteria</taxon>
        <taxon>Pseudomonadati</taxon>
        <taxon>Bacteroidota</taxon>
        <taxon>Cytophagia</taxon>
        <taxon>Cytophagales</taxon>
        <taxon>Spirosomataceae</taxon>
        <taxon>Fibrella</taxon>
    </lineage>
</organism>
<dbReference type="HOGENOM" id="CLU_081300_0_0_10"/>
<evidence type="ECO:0000313" key="2">
    <source>
        <dbReference type="Proteomes" id="UP000011058"/>
    </source>
</evidence>
<keyword evidence="2" id="KW-1185">Reference proteome</keyword>
<gene>
    <name evidence="1" type="ORF">FAES_1778</name>
</gene>
<sequence>MASLPTAAVQPTNFMKKHLFTLAAVLTGSVLLSVGTYAQTVSEIVSKHIAALGGQDALKAFKSAKYTQSTIAPGQTIDATATVIFDKAARINMNMMGNDITVVTKGETGWVKQGSDAPRDIPAAQLKIVTDNMMLPGLELATASAKGEKIDLKGKETVDGQSVYALTTTVQGQPATVYIDPTTYLITGRKGKVSAMGQTIDASIAYDDYRKAGALTLPYRAKTEAMGQAATVKLTAFEANPSVDESIFEKPKQ</sequence>
<proteinExistence type="predicted"/>
<dbReference type="eggNOG" id="COG2834">
    <property type="taxonomic scope" value="Bacteria"/>
</dbReference>
<dbReference type="EMBL" id="HE796683">
    <property type="protein sequence ID" value="CCG99788.1"/>
    <property type="molecule type" value="Genomic_DNA"/>
</dbReference>
<name>I0K6N5_9BACT</name>
<protein>
    <recommendedName>
        <fullName evidence="3">DUF4292 domain-containing protein</fullName>
    </recommendedName>
</protein>